<name>A0AAV3ZYR4_9GAST</name>
<feature type="region of interest" description="Disordered" evidence="1">
    <location>
        <begin position="333"/>
        <end position="387"/>
    </location>
</feature>
<keyword evidence="4" id="KW-1185">Reference proteome</keyword>
<comment type="caution">
    <text evidence="3">The sequence shown here is derived from an EMBL/GenBank/DDBJ whole genome shotgun (WGS) entry which is preliminary data.</text>
</comment>
<reference evidence="3 4" key="1">
    <citation type="journal article" date="2021" name="Elife">
        <title>Chloroplast acquisition without the gene transfer in kleptoplastic sea slugs, Plakobranchus ocellatus.</title>
        <authorList>
            <person name="Maeda T."/>
            <person name="Takahashi S."/>
            <person name="Yoshida T."/>
            <person name="Shimamura S."/>
            <person name="Takaki Y."/>
            <person name="Nagai Y."/>
            <person name="Toyoda A."/>
            <person name="Suzuki Y."/>
            <person name="Arimoto A."/>
            <person name="Ishii H."/>
            <person name="Satoh N."/>
            <person name="Nishiyama T."/>
            <person name="Hasebe M."/>
            <person name="Maruyama T."/>
            <person name="Minagawa J."/>
            <person name="Obokata J."/>
            <person name="Shigenobu S."/>
        </authorList>
    </citation>
    <scope>NUCLEOTIDE SEQUENCE [LARGE SCALE GENOMIC DNA]</scope>
</reference>
<dbReference type="SUPFAM" id="SSF58038">
    <property type="entry name" value="SNARE fusion complex"/>
    <property type="match status" value="1"/>
</dbReference>
<evidence type="ECO:0000313" key="3">
    <source>
        <dbReference type="EMBL" id="GFN99789.1"/>
    </source>
</evidence>
<dbReference type="Gene3D" id="1.20.5.110">
    <property type="match status" value="1"/>
</dbReference>
<feature type="compositionally biased region" description="Polar residues" evidence="1">
    <location>
        <begin position="338"/>
        <end position="353"/>
    </location>
</feature>
<dbReference type="AlphaFoldDB" id="A0AAV3ZYR4"/>
<feature type="compositionally biased region" description="Polar residues" evidence="1">
    <location>
        <begin position="132"/>
        <end position="146"/>
    </location>
</feature>
<evidence type="ECO:0000313" key="4">
    <source>
        <dbReference type="Proteomes" id="UP000735302"/>
    </source>
</evidence>
<gene>
    <name evidence="3" type="ORF">PoB_002629500</name>
</gene>
<proteinExistence type="predicted"/>
<dbReference type="EMBL" id="BLXT01003024">
    <property type="protein sequence ID" value="GFN99789.1"/>
    <property type="molecule type" value="Genomic_DNA"/>
</dbReference>
<feature type="region of interest" description="Disordered" evidence="1">
    <location>
        <begin position="129"/>
        <end position="159"/>
    </location>
</feature>
<dbReference type="Proteomes" id="UP000735302">
    <property type="component" value="Unassembled WGS sequence"/>
</dbReference>
<dbReference type="InterPro" id="IPR059001">
    <property type="entry name" value="STX17_N"/>
</dbReference>
<evidence type="ECO:0000259" key="2">
    <source>
        <dbReference type="PROSITE" id="PS50192"/>
    </source>
</evidence>
<dbReference type="Pfam" id="PF26585">
    <property type="entry name" value="STX17_N"/>
    <property type="match status" value="1"/>
</dbReference>
<protein>
    <submittedName>
        <fullName evidence="3">Syntaxin-17-like</fullName>
    </submittedName>
</protein>
<dbReference type="InterPro" id="IPR000727">
    <property type="entry name" value="T_SNARE_dom"/>
</dbReference>
<feature type="domain" description="T-SNARE coiled-coil homology" evidence="2">
    <location>
        <begin position="240"/>
        <end position="271"/>
    </location>
</feature>
<sequence length="410" mass="44820">MASFDPEENEKTSTKLAGSVKYPMKRLELSVRNFIKVIDIALDRFYKHTDNIKKLMNVEDWTGLHREQVNASRTVRQISANIREIERARSQVIDEDLSLFDSRVQDVKIKALSAIDKFMTLIGPGITADSRVPSNKQPSVETGHGSHSQDSRHPLSPRQLNKRSHILCEEDTTHHEAQDNLSVPYGSKPVTLVTFAPAPVTTSLHIVPQYTDASNSWELLLENIVELNDLVHHLAEQEDVPQQSEVINTTDDNIETASVNVKEGTSSLAQVSQYKSVLIPVVGAVVGGVVGGPIGFMAGIKLGGLAGAVGGAAGFAGGSLLKKHQDTISETEMENVSDKQSIPQPNIRSNTCVPNKGTEETENDCPTSKSEKEVFEGGSDPLKAEEDQNGIYSSITSSFIRMFSQTEEET</sequence>
<accession>A0AAV3ZYR4</accession>
<organism evidence="3 4">
    <name type="scientific">Plakobranchus ocellatus</name>
    <dbReference type="NCBI Taxonomy" id="259542"/>
    <lineage>
        <taxon>Eukaryota</taxon>
        <taxon>Metazoa</taxon>
        <taxon>Spiralia</taxon>
        <taxon>Lophotrochozoa</taxon>
        <taxon>Mollusca</taxon>
        <taxon>Gastropoda</taxon>
        <taxon>Heterobranchia</taxon>
        <taxon>Euthyneura</taxon>
        <taxon>Panpulmonata</taxon>
        <taxon>Sacoglossa</taxon>
        <taxon>Placobranchoidea</taxon>
        <taxon>Plakobranchidae</taxon>
        <taxon>Plakobranchus</taxon>
    </lineage>
</organism>
<evidence type="ECO:0000256" key="1">
    <source>
        <dbReference type="SAM" id="MobiDB-lite"/>
    </source>
</evidence>
<dbReference type="PROSITE" id="PS50192">
    <property type="entry name" value="T_SNARE"/>
    <property type="match status" value="1"/>
</dbReference>